<evidence type="ECO:0000256" key="2">
    <source>
        <dbReference type="ARBA" id="ARBA00004370"/>
    </source>
</evidence>
<evidence type="ECO:0000256" key="9">
    <source>
        <dbReference type="ARBA" id="ARBA00023012"/>
    </source>
</evidence>
<dbReference type="PANTHER" id="PTHR43065">
    <property type="entry name" value="SENSOR HISTIDINE KINASE"/>
    <property type="match status" value="1"/>
</dbReference>
<keyword evidence="9" id="KW-0902">Two-component regulatory system</keyword>
<comment type="catalytic activity">
    <reaction evidence="1">
        <text>ATP + protein L-histidine = ADP + protein N-phospho-L-histidine.</text>
        <dbReference type="EC" id="2.7.13.3"/>
    </reaction>
</comment>
<evidence type="ECO:0000256" key="4">
    <source>
        <dbReference type="ARBA" id="ARBA00022553"/>
    </source>
</evidence>
<evidence type="ECO:0000256" key="6">
    <source>
        <dbReference type="ARBA" id="ARBA00022741"/>
    </source>
</evidence>
<evidence type="ECO:0000256" key="8">
    <source>
        <dbReference type="ARBA" id="ARBA00022840"/>
    </source>
</evidence>
<feature type="domain" description="Histidine kinase" evidence="11">
    <location>
        <begin position="326"/>
        <end position="556"/>
    </location>
</feature>
<evidence type="ECO:0000256" key="1">
    <source>
        <dbReference type="ARBA" id="ARBA00000085"/>
    </source>
</evidence>
<dbReference type="InterPro" id="IPR003594">
    <property type="entry name" value="HATPase_dom"/>
</dbReference>
<keyword evidence="5" id="KW-0808">Transferase</keyword>
<dbReference type="Gene3D" id="6.10.340.10">
    <property type="match status" value="1"/>
</dbReference>
<evidence type="ECO:0000256" key="5">
    <source>
        <dbReference type="ARBA" id="ARBA00022679"/>
    </source>
</evidence>
<evidence type="ECO:0000256" key="3">
    <source>
        <dbReference type="ARBA" id="ARBA00012438"/>
    </source>
</evidence>
<evidence type="ECO:0000259" key="11">
    <source>
        <dbReference type="PROSITE" id="PS50109"/>
    </source>
</evidence>
<comment type="subcellular location">
    <subcellularLocation>
        <location evidence="2">Membrane</location>
    </subcellularLocation>
</comment>
<keyword evidence="10" id="KW-0812">Transmembrane</keyword>
<reference evidence="13 14" key="1">
    <citation type="journal article" date="2013" name="Stand. Genomic Sci.">
        <title>Complete genome sequence of Dehalobacter restrictus PER-K23(T.).</title>
        <authorList>
            <person name="Kruse T."/>
            <person name="Maillard J."/>
            <person name="Goodwin L."/>
            <person name="Woyke T."/>
            <person name="Teshima H."/>
            <person name="Bruce D."/>
            <person name="Detter C."/>
            <person name="Tapia R."/>
            <person name="Han C."/>
            <person name="Huntemann M."/>
            <person name="Wei C.L."/>
            <person name="Han J."/>
            <person name="Chen A."/>
            <person name="Kyrpides N."/>
            <person name="Szeto E."/>
            <person name="Markowitz V."/>
            <person name="Ivanova N."/>
            <person name="Pagani I."/>
            <person name="Pati A."/>
            <person name="Pitluck S."/>
            <person name="Nolan M."/>
            <person name="Holliger C."/>
            <person name="Smidt H."/>
        </authorList>
    </citation>
    <scope>NUCLEOTIDE SEQUENCE [LARGE SCALE GENOMIC DNA]</scope>
    <source>
        <strain evidence="14">DSM 9455</strain>
    </source>
</reference>
<dbReference type="SUPFAM" id="SSF58104">
    <property type="entry name" value="Methyl-accepting chemotaxis protein (MCP) signaling domain"/>
    <property type="match status" value="1"/>
</dbReference>
<dbReference type="InterPro" id="IPR036890">
    <property type="entry name" value="HATPase_C_sf"/>
</dbReference>
<evidence type="ECO:0000256" key="10">
    <source>
        <dbReference type="SAM" id="Phobius"/>
    </source>
</evidence>
<accession>A0ABN4C0A7</accession>
<dbReference type="Gene3D" id="3.30.565.10">
    <property type="entry name" value="Histidine kinase-like ATPase, C-terminal domain"/>
    <property type="match status" value="1"/>
</dbReference>
<keyword evidence="7 13" id="KW-0418">Kinase</keyword>
<dbReference type="Gene3D" id="1.10.287.130">
    <property type="match status" value="1"/>
</dbReference>
<evidence type="ECO:0000313" key="13">
    <source>
        <dbReference type="EMBL" id="AHF10981.1"/>
    </source>
</evidence>
<feature type="transmembrane region" description="Helical" evidence="10">
    <location>
        <begin position="6"/>
        <end position="23"/>
    </location>
</feature>
<dbReference type="InterPro" id="IPR003660">
    <property type="entry name" value="HAMP_dom"/>
</dbReference>
<dbReference type="PANTHER" id="PTHR43065:SF10">
    <property type="entry name" value="PEROXIDE STRESS-ACTIVATED HISTIDINE KINASE MAK3"/>
    <property type="match status" value="1"/>
</dbReference>
<keyword evidence="8" id="KW-0067">ATP-binding</keyword>
<keyword evidence="10" id="KW-1133">Transmembrane helix</keyword>
<feature type="domain" description="HAMP" evidence="12">
    <location>
        <begin position="247"/>
        <end position="302"/>
    </location>
</feature>
<dbReference type="EMBL" id="CP007033">
    <property type="protein sequence ID" value="AHF10981.1"/>
    <property type="molecule type" value="Genomic_DNA"/>
</dbReference>
<dbReference type="EC" id="2.7.13.3" evidence="3"/>
<evidence type="ECO:0000256" key="7">
    <source>
        <dbReference type="ARBA" id="ARBA00022777"/>
    </source>
</evidence>
<dbReference type="SUPFAM" id="SSF47384">
    <property type="entry name" value="Homodimeric domain of signal transducing histidine kinase"/>
    <property type="match status" value="1"/>
</dbReference>
<dbReference type="Pfam" id="PF02518">
    <property type="entry name" value="HATPase_c"/>
    <property type="match status" value="1"/>
</dbReference>
<keyword evidence="10" id="KW-0472">Membrane</keyword>
<feature type="transmembrane region" description="Helical" evidence="10">
    <location>
        <begin position="224"/>
        <end position="245"/>
    </location>
</feature>
<keyword evidence="6" id="KW-0547">Nucleotide-binding</keyword>
<dbReference type="PRINTS" id="PR00344">
    <property type="entry name" value="BCTRLSENSOR"/>
</dbReference>
<dbReference type="CDD" id="cd06225">
    <property type="entry name" value="HAMP"/>
    <property type="match status" value="1"/>
</dbReference>
<dbReference type="InterPro" id="IPR005467">
    <property type="entry name" value="His_kinase_dom"/>
</dbReference>
<dbReference type="InterPro" id="IPR003661">
    <property type="entry name" value="HisK_dim/P_dom"/>
</dbReference>
<name>A0ABN4C0A7_DEHRP</name>
<dbReference type="Pfam" id="PF00672">
    <property type="entry name" value="HAMP"/>
    <property type="match status" value="1"/>
</dbReference>
<dbReference type="PROSITE" id="PS50885">
    <property type="entry name" value="HAMP"/>
    <property type="match status" value="1"/>
</dbReference>
<dbReference type="SUPFAM" id="SSF55874">
    <property type="entry name" value="ATPase domain of HSP90 chaperone/DNA topoisomerase II/histidine kinase"/>
    <property type="match status" value="1"/>
</dbReference>
<dbReference type="Proteomes" id="UP000018934">
    <property type="component" value="Chromosome"/>
</dbReference>
<gene>
    <name evidence="13" type="ORF">DEHRE_13650</name>
</gene>
<feature type="transmembrane region" description="Helical" evidence="10">
    <location>
        <begin position="82"/>
        <end position="102"/>
    </location>
</feature>
<organism evidence="13 14">
    <name type="scientific">Dehalobacter restrictus (strain DSM 9455 / PER-K23)</name>
    <dbReference type="NCBI Taxonomy" id="871738"/>
    <lineage>
        <taxon>Bacteria</taxon>
        <taxon>Bacillati</taxon>
        <taxon>Bacillota</taxon>
        <taxon>Clostridia</taxon>
        <taxon>Eubacteriales</taxon>
        <taxon>Desulfitobacteriaceae</taxon>
        <taxon>Dehalobacter</taxon>
    </lineage>
</organism>
<dbReference type="CDD" id="cd00082">
    <property type="entry name" value="HisKA"/>
    <property type="match status" value="1"/>
</dbReference>
<proteinExistence type="predicted"/>
<protein>
    <recommendedName>
        <fullName evidence="3">histidine kinase</fullName>
        <ecNumber evidence="3">2.7.13.3</ecNumber>
    </recommendedName>
</protein>
<evidence type="ECO:0000313" key="14">
    <source>
        <dbReference type="Proteomes" id="UP000018934"/>
    </source>
</evidence>
<feature type="transmembrane region" description="Helical" evidence="10">
    <location>
        <begin position="35"/>
        <end position="54"/>
    </location>
</feature>
<dbReference type="InterPro" id="IPR036097">
    <property type="entry name" value="HisK_dim/P_sf"/>
</dbReference>
<dbReference type="InterPro" id="IPR004358">
    <property type="entry name" value="Sig_transdc_His_kin-like_C"/>
</dbReference>
<evidence type="ECO:0000259" key="12">
    <source>
        <dbReference type="PROSITE" id="PS50885"/>
    </source>
</evidence>
<keyword evidence="4" id="KW-0597">Phosphoprotein</keyword>
<dbReference type="PROSITE" id="PS50109">
    <property type="entry name" value="HIS_KIN"/>
    <property type="match status" value="1"/>
</dbReference>
<dbReference type="SMART" id="SM00387">
    <property type="entry name" value="HATPase_c"/>
    <property type="match status" value="1"/>
</dbReference>
<sequence>MPYIIYMGQIVVSMLVIILILVFTGSHPAVMIYKILILSFSFATLAALFSFIFAKRIFTKILLNTSRYNELQGIKLSVRGKILLHVLPTIILAILFTSLVGYSRLITEKGDLIFDVYKDQLQQYEVSSIYDEAKAREVLSHIKLLNEKTDSRFMITPSGKYISLDNMDASDFFIQYAIDVSDKYGGRIFEGYGLDSQGASIKVNGQDGSYILGIKYDISSNNTVLYFIISFIALFILNFIVLNYFSRSLGEDVSRVAKNLSDISHGVNVDLDQKLAITSNDEIGDLIIAFNKIQEKEKANIESMKENQAIILEQERLASLGQLIGGIAHNLKTPIMSIAGGIEALKDLTNEYKESIEDQAVSPADHYEIAKEMQEWLDKMKPYCSYMTDIISAVKGQAVQMNYAGSDKFTVEDLVKRIDVLMKHELKKYHCKLKPDFQIDLQTEIRGELNSLVQVFDNLIINAMHAYEGQTGEIGFSIYKERHNLKFALSDHGKGIPEEVQKRLFKEMFTTKGKNGTGLGLYMSYSTIKGRFSGNMKFESQEGVGTTFYITIPYLSAHVQEANDETFN</sequence>
<keyword evidence="14" id="KW-1185">Reference proteome</keyword>
<dbReference type="GO" id="GO:0016301">
    <property type="term" value="F:kinase activity"/>
    <property type="evidence" value="ECO:0007669"/>
    <property type="project" value="UniProtKB-KW"/>
</dbReference>